<comment type="similarity">
    <text evidence="2">Belongs to the nucleoporin Nup133 family.</text>
</comment>
<dbReference type="GO" id="GO:0031080">
    <property type="term" value="C:nuclear pore outer ring"/>
    <property type="evidence" value="ECO:0007669"/>
    <property type="project" value="TreeGrafter"/>
</dbReference>
<accession>A0A8J6C7A8</accession>
<evidence type="ECO:0000313" key="6">
    <source>
        <dbReference type="EMBL" id="KAG9465472.1"/>
    </source>
</evidence>
<organism evidence="6 7">
    <name type="scientific">Eleutherodactylus coqui</name>
    <name type="common">Puerto Rican coqui</name>
    <dbReference type="NCBI Taxonomy" id="57060"/>
    <lineage>
        <taxon>Eukaryota</taxon>
        <taxon>Metazoa</taxon>
        <taxon>Chordata</taxon>
        <taxon>Craniata</taxon>
        <taxon>Vertebrata</taxon>
        <taxon>Euteleostomi</taxon>
        <taxon>Amphibia</taxon>
        <taxon>Batrachia</taxon>
        <taxon>Anura</taxon>
        <taxon>Neobatrachia</taxon>
        <taxon>Hyloidea</taxon>
        <taxon>Eleutherodactylidae</taxon>
        <taxon>Eleutherodactylinae</taxon>
        <taxon>Eleutherodactylus</taxon>
        <taxon>Eleutherodactylus</taxon>
    </lineage>
</organism>
<comment type="subcellular location">
    <subcellularLocation>
        <location evidence="1">Nucleus</location>
    </subcellularLocation>
</comment>
<feature type="domain" description="Nucleoporin Nup133/Nup155-like N-terminal" evidence="5">
    <location>
        <begin position="26"/>
        <end position="128"/>
    </location>
</feature>
<dbReference type="Gene3D" id="2.130.10.10">
    <property type="entry name" value="YVTN repeat-like/Quinoprotein amine dehydrogenase"/>
    <property type="match status" value="1"/>
</dbReference>
<dbReference type="PANTHER" id="PTHR13405:SF11">
    <property type="entry name" value="NUCLEAR PORE COMPLEX PROTEIN NUP133"/>
    <property type="match status" value="1"/>
</dbReference>
<evidence type="ECO:0000256" key="3">
    <source>
        <dbReference type="ARBA" id="ARBA00022448"/>
    </source>
</evidence>
<keyword evidence="4" id="KW-0539">Nucleus</keyword>
<dbReference type="Pfam" id="PF08801">
    <property type="entry name" value="Nucleoporin_N"/>
    <property type="match status" value="1"/>
</dbReference>
<evidence type="ECO:0000256" key="1">
    <source>
        <dbReference type="ARBA" id="ARBA00004123"/>
    </source>
</evidence>
<proteinExistence type="inferred from homology"/>
<dbReference type="GO" id="GO:0017056">
    <property type="term" value="F:structural constituent of nuclear pore"/>
    <property type="evidence" value="ECO:0007669"/>
    <property type="project" value="InterPro"/>
</dbReference>
<feature type="non-terminal residue" evidence="6">
    <location>
        <position position="1"/>
    </location>
</feature>
<reference evidence="6" key="1">
    <citation type="thesis" date="2020" institute="ProQuest LLC" country="789 East Eisenhower Parkway, Ann Arbor, MI, USA">
        <title>Comparative Genomics and Chromosome Evolution.</title>
        <authorList>
            <person name="Mudd A.B."/>
        </authorList>
    </citation>
    <scope>NUCLEOTIDE SEQUENCE</scope>
    <source>
        <strain evidence="6">HN-11 Male</strain>
        <tissue evidence="6">Kidney and liver</tissue>
    </source>
</reference>
<evidence type="ECO:0000256" key="2">
    <source>
        <dbReference type="ARBA" id="ARBA00005569"/>
    </source>
</evidence>
<feature type="non-terminal residue" evidence="6">
    <location>
        <position position="207"/>
    </location>
</feature>
<dbReference type="PANTHER" id="PTHR13405">
    <property type="entry name" value="NUCLEAR PORE COMPLEX PROTEIN NUP133"/>
    <property type="match status" value="1"/>
</dbReference>
<dbReference type="GO" id="GO:0016973">
    <property type="term" value="P:poly(A)+ mRNA export from nucleus"/>
    <property type="evidence" value="ECO:0007669"/>
    <property type="project" value="TreeGrafter"/>
</dbReference>
<dbReference type="EMBL" id="WNTK01003007">
    <property type="protein sequence ID" value="KAG9465472.1"/>
    <property type="molecule type" value="Genomic_DNA"/>
</dbReference>
<keyword evidence="3" id="KW-0813">Transport</keyword>
<keyword evidence="7" id="KW-1185">Reference proteome</keyword>
<dbReference type="GO" id="GO:0006606">
    <property type="term" value="P:protein import into nucleus"/>
    <property type="evidence" value="ECO:0007669"/>
    <property type="project" value="TreeGrafter"/>
</dbReference>
<comment type="caution">
    <text evidence="6">The sequence shown here is derived from an EMBL/GenBank/DDBJ whole genome shotgun (WGS) entry which is preliminary data.</text>
</comment>
<name>A0A8J6C7A8_ELECQ</name>
<evidence type="ECO:0000256" key="4">
    <source>
        <dbReference type="ARBA" id="ARBA00023242"/>
    </source>
</evidence>
<dbReference type="InterPro" id="IPR014908">
    <property type="entry name" value="Nucleoporin_Nup133/Nup155_N"/>
</dbReference>
<sequence length="207" mass="22726">RTTPSRLVLHPCVIETANYNVQLFGSTLPVKVMEALTSNVDDSLMVKIHELGWAWLVCGDRIIIWKICQSSAKHMSCKELQLPPSEFPWSADLVDISTTGDAATTQSVSVMAATCEGSIHYWPSLMHEDLYTEAYADFGDSVCSFLTAVKAGSFIMSSSKNQHVRLMPDATGKIYQRFLQQGQGMLSGIGRRVSTLFGILSPTVESS</sequence>
<dbReference type="SUPFAM" id="SSF117289">
    <property type="entry name" value="Nucleoporin domain"/>
    <property type="match status" value="1"/>
</dbReference>
<dbReference type="OrthoDB" id="9367866at2759"/>
<dbReference type="InterPro" id="IPR015943">
    <property type="entry name" value="WD40/YVTN_repeat-like_dom_sf"/>
</dbReference>
<evidence type="ECO:0000259" key="5">
    <source>
        <dbReference type="Pfam" id="PF08801"/>
    </source>
</evidence>
<protein>
    <recommendedName>
        <fullName evidence="5">Nucleoporin Nup133/Nup155-like N-terminal domain-containing protein</fullName>
    </recommendedName>
</protein>
<dbReference type="GO" id="GO:0000972">
    <property type="term" value="P:transcription-dependent tethering of RNA polymerase II gene DNA at nuclear periphery"/>
    <property type="evidence" value="ECO:0007669"/>
    <property type="project" value="TreeGrafter"/>
</dbReference>
<dbReference type="AlphaFoldDB" id="A0A8J6C7A8"/>
<gene>
    <name evidence="6" type="ORF">GDO78_018252</name>
</gene>
<dbReference type="Proteomes" id="UP000770717">
    <property type="component" value="Unassembled WGS sequence"/>
</dbReference>
<dbReference type="InterPro" id="IPR037624">
    <property type="entry name" value="Nup133-like"/>
</dbReference>
<evidence type="ECO:0000313" key="7">
    <source>
        <dbReference type="Proteomes" id="UP000770717"/>
    </source>
</evidence>